<dbReference type="InterPro" id="IPR036388">
    <property type="entry name" value="WH-like_DNA-bd_sf"/>
</dbReference>
<sequence>MERWPHFHHFFDETRCFAAERGRHRGRGGHGARGPGGPGSPFGGPPGDPPGGGNPWGGNPWGGNPFSFFFHRGPRARRGDVRAGILALLAEQPRNGYQVMQELEQRSRGLWRPSPGSVYPALQQLEDEGLVRAAESGGGRVFELTERGRAHVKEHASELKAPWDAVGDAAGGEVVAMIGLCRQLGVAAVQVARAGNADQIAQARKVVTEARRALYRLLAEDAPEEAE</sequence>
<evidence type="ECO:0000313" key="3">
    <source>
        <dbReference type="EMBL" id="BDG02766.1"/>
    </source>
</evidence>
<feature type="region of interest" description="Disordered" evidence="1">
    <location>
        <begin position="23"/>
        <end position="60"/>
    </location>
</feature>
<dbReference type="CDD" id="cd00090">
    <property type="entry name" value="HTH_ARSR"/>
    <property type="match status" value="1"/>
</dbReference>
<dbReference type="PANTHER" id="PTHR43252">
    <property type="entry name" value="TRANSCRIPTIONAL REGULATOR YQJI"/>
    <property type="match status" value="1"/>
</dbReference>
<dbReference type="Pfam" id="PF03551">
    <property type="entry name" value="PadR"/>
    <property type="match status" value="1"/>
</dbReference>
<evidence type="ECO:0000313" key="4">
    <source>
        <dbReference type="Proteomes" id="UP001162891"/>
    </source>
</evidence>
<dbReference type="EMBL" id="AP025591">
    <property type="protein sequence ID" value="BDG02766.1"/>
    <property type="molecule type" value="Genomic_DNA"/>
</dbReference>
<dbReference type="PANTHER" id="PTHR43252:SF2">
    <property type="entry name" value="TRANSCRIPTION REGULATOR, PADR-LIKE FAMILY"/>
    <property type="match status" value="1"/>
</dbReference>
<evidence type="ECO:0000259" key="2">
    <source>
        <dbReference type="Pfam" id="PF03551"/>
    </source>
</evidence>
<accession>A0ABM7WTP7</accession>
<protein>
    <recommendedName>
        <fullName evidence="2">Transcription regulator PadR N-terminal domain-containing protein</fullName>
    </recommendedName>
</protein>
<keyword evidence="4" id="KW-1185">Reference proteome</keyword>
<name>A0ABM7WTP7_9BACT</name>
<gene>
    <name evidence="3" type="ORF">AMOR_17620</name>
</gene>
<evidence type="ECO:0000256" key="1">
    <source>
        <dbReference type="SAM" id="MobiDB-lite"/>
    </source>
</evidence>
<dbReference type="Gene3D" id="1.10.10.10">
    <property type="entry name" value="Winged helix-like DNA-binding domain superfamily/Winged helix DNA-binding domain"/>
    <property type="match status" value="1"/>
</dbReference>
<dbReference type="Proteomes" id="UP001162891">
    <property type="component" value="Chromosome"/>
</dbReference>
<proteinExistence type="predicted"/>
<reference evidence="4" key="1">
    <citation type="journal article" date="2022" name="Int. J. Syst. Evol. Microbiol.">
        <title>Anaeromyxobacter oryzae sp. nov., Anaeromyxobacter diazotrophicus sp. nov. and Anaeromyxobacter paludicola sp. nov., isolated from paddy soils.</title>
        <authorList>
            <person name="Itoh H."/>
            <person name="Xu Z."/>
            <person name="Mise K."/>
            <person name="Masuda Y."/>
            <person name="Ushijima N."/>
            <person name="Hayakawa C."/>
            <person name="Shiratori Y."/>
            <person name="Senoo K."/>
        </authorList>
    </citation>
    <scope>NUCLEOTIDE SEQUENCE [LARGE SCALE GENOMIC DNA]</scope>
    <source>
        <strain evidence="4">Red232</strain>
    </source>
</reference>
<dbReference type="InterPro" id="IPR005149">
    <property type="entry name" value="Tscrpt_reg_PadR_N"/>
</dbReference>
<dbReference type="InterPro" id="IPR036390">
    <property type="entry name" value="WH_DNA-bd_sf"/>
</dbReference>
<organism evidence="3 4">
    <name type="scientific">Anaeromyxobacter oryzae</name>
    <dbReference type="NCBI Taxonomy" id="2918170"/>
    <lineage>
        <taxon>Bacteria</taxon>
        <taxon>Pseudomonadati</taxon>
        <taxon>Myxococcota</taxon>
        <taxon>Myxococcia</taxon>
        <taxon>Myxococcales</taxon>
        <taxon>Cystobacterineae</taxon>
        <taxon>Anaeromyxobacteraceae</taxon>
        <taxon>Anaeromyxobacter</taxon>
    </lineage>
</organism>
<dbReference type="SUPFAM" id="SSF46785">
    <property type="entry name" value="Winged helix' DNA-binding domain"/>
    <property type="match status" value="1"/>
</dbReference>
<feature type="compositionally biased region" description="Gly residues" evidence="1">
    <location>
        <begin position="50"/>
        <end position="60"/>
    </location>
</feature>
<dbReference type="InterPro" id="IPR011991">
    <property type="entry name" value="ArsR-like_HTH"/>
</dbReference>
<feature type="domain" description="Transcription regulator PadR N-terminal" evidence="2">
    <location>
        <begin position="85"/>
        <end position="153"/>
    </location>
</feature>
<feature type="compositionally biased region" description="Gly residues" evidence="1">
    <location>
        <begin position="31"/>
        <end position="42"/>
    </location>
</feature>
<dbReference type="RefSeq" id="WP_248360454.1">
    <property type="nucleotide sequence ID" value="NZ_AP025591.1"/>
</dbReference>